<comment type="similarity">
    <text evidence="2">Belongs to the CRISPR system Cmr5 family.</text>
</comment>
<evidence type="ECO:0000313" key="7">
    <source>
        <dbReference type="Proteomes" id="UP000266340"/>
    </source>
</evidence>
<dbReference type="AlphaFoldDB" id="A0A398CPN5"/>
<comment type="caution">
    <text evidence="6">The sequence shown here is derived from an EMBL/GenBank/DDBJ whole genome shotgun (WGS) entry which is preliminary data.</text>
</comment>
<organism evidence="6 7">
    <name type="scientific">Cohnella faecalis</name>
    <dbReference type="NCBI Taxonomy" id="2315694"/>
    <lineage>
        <taxon>Bacteria</taxon>
        <taxon>Bacillati</taxon>
        <taxon>Bacillota</taxon>
        <taxon>Bacilli</taxon>
        <taxon>Bacillales</taxon>
        <taxon>Paenibacillaceae</taxon>
        <taxon>Cohnella</taxon>
    </lineage>
</organism>
<keyword evidence="7" id="KW-1185">Reference proteome</keyword>
<evidence type="ECO:0000313" key="6">
    <source>
        <dbReference type="EMBL" id="RIE05376.1"/>
    </source>
</evidence>
<dbReference type="SUPFAM" id="SSF158568">
    <property type="entry name" value="AF1862-like"/>
    <property type="match status" value="1"/>
</dbReference>
<comment type="subcellular location">
    <subcellularLocation>
        <location evidence="1">Cytoplasm</location>
    </subcellularLocation>
</comment>
<evidence type="ECO:0000256" key="4">
    <source>
        <dbReference type="ARBA" id="ARBA00023118"/>
    </source>
</evidence>
<dbReference type="GO" id="GO:0051607">
    <property type="term" value="P:defense response to virus"/>
    <property type="evidence" value="ECO:0007669"/>
    <property type="project" value="UniProtKB-KW"/>
</dbReference>
<evidence type="ECO:0000256" key="5">
    <source>
        <dbReference type="ARBA" id="ARBA00030001"/>
    </source>
</evidence>
<proteinExistence type="inferred from homology"/>
<reference evidence="6 7" key="1">
    <citation type="submission" date="2018-09" db="EMBL/GenBank/DDBJ databases">
        <title>Cohnella cavernae sp. nov., isolated from a karst cave.</title>
        <authorList>
            <person name="Zhu H."/>
        </authorList>
    </citation>
    <scope>NUCLEOTIDE SEQUENCE [LARGE SCALE GENOMIC DNA]</scope>
    <source>
        <strain evidence="6 7">K2E09-144</strain>
    </source>
</reference>
<name>A0A398CPN5_9BACL</name>
<dbReference type="EMBL" id="QXJM01000007">
    <property type="protein sequence ID" value="RIE05376.1"/>
    <property type="molecule type" value="Genomic_DNA"/>
</dbReference>
<dbReference type="RefSeq" id="WP_119147376.1">
    <property type="nucleotide sequence ID" value="NZ_JBHSOV010000044.1"/>
</dbReference>
<dbReference type="Proteomes" id="UP000266340">
    <property type="component" value="Unassembled WGS sequence"/>
</dbReference>
<evidence type="ECO:0000256" key="2">
    <source>
        <dbReference type="ARBA" id="ARBA00006161"/>
    </source>
</evidence>
<evidence type="ECO:0000256" key="1">
    <source>
        <dbReference type="ARBA" id="ARBA00004496"/>
    </source>
</evidence>
<dbReference type="NCBIfam" id="TIGR01881">
    <property type="entry name" value="cas_Cmr5"/>
    <property type="match status" value="1"/>
</dbReference>
<keyword evidence="4" id="KW-0051">Antiviral defense</keyword>
<dbReference type="Gene3D" id="1.10.520.30">
    <property type="entry name" value="AF1862-like domain"/>
    <property type="match status" value="1"/>
</dbReference>
<dbReference type="GO" id="GO:0005737">
    <property type="term" value="C:cytoplasm"/>
    <property type="evidence" value="ECO:0007669"/>
    <property type="project" value="UniProtKB-SubCell"/>
</dbReference>
<dbReference type="Pfam" id="PF09701">
    <property type="entry name" value="Cas_Cmr5"/>
    <property type="match status" value="1"/>
</dbReference>
<sequence length="132" mass="14787">MISSEKRYAQAAYSSMTDGFDPKDAAVFGTICHQFPSMVRLNGLRLTAIFYDAKASASDSSVRSKAYSRYCKYMEQALELQGVRLSEFVNSPACDSIRYRLLSRQALAASIWFKRYAEAILKVDAEAQEVDA</sequence>
<dbReference type="InterPro" id="IPR010160">
    <property type="entry name" value="CRISPR-assoc_prot_Cmr5"/>
</dbReference>
<dbReference type="OrthoDB" id="32929at2"/>
<accession>A0A398CPN5</accession>
<dbReference type="InterPro" id="IPR023101">
    <property type="entry name" value="AF1862-like_dom_sf"/>
</dbReference>
<keyword evidence="3" id="KW-0963">Cytoplasm</keyword>
<evidence type="ECO:0000256" key="3">
    <source>
        <dbReference type="ARBA" id="ARBA00022490"/>
    </source>
</evidence>
<protein>
    <recommendedName>
        <fullName evidence="5">CRISPR type III-B/RAMP module-associated protein Cmr5</fullName>
    </recommendedName>
</protein>
<gene>
    <name evidence="6" type="primary">cmr5</name>
    <name evidence="6" type="ORF">D3H35_00900</name>
</gene>